<dbReference type="AlphaFoldDB" id="A0A1V6P8Q6"/>
<feature type="region of interest" description="Disordered" evidence="1">
    <location>
        <begin position="1"/>
        <end position="29"/>
    </location>
</feature>
<dbReference type="EMBL" id="MDYN01000221">
    <property type="protein sequence ID" value="OQD72966.1"/>
    <property type="molecule type" value="Genomic_DNA"/>
</dbReference>
<keyword evidence="3" id="KW-1185">Reference proteome</keyword>
<evidence type="ECO:0000313" key="2">
    <source>
        <dbReference type="EMBL" id="OQD72966.1"/>
    </source>
</evidence>
<feature type="compositionally biased region" description="Polar residues" evidence="1">
    <location>
        <begin position="1"/>
        <end position="18"/>
    </location>
</feature>
<feature type="non-terminal residue" evidence="2">
    <location>
        <position position="129"/>
    </location>
</feature>
<comment type="caution">
    <text evidence="2">The sequence shown here is derived from an EMBL/GenBank/DDBJ whole genome shotgun (WGS) entry which is preliminary data.</text>
</comment>
<sequence length="129" mass="13722">TPSGPSRSNHQGSHQGQLDNPLFAQITSGPSPAIFSPYTSESYRAIRSWTYTQQGHSTAYTTRLVTSVVCRGSIPARGDITIRQPALEGFSPGAVASLLSHNPADGSVAALPGQTAAKTNYLNQRFLSY</sequence>
<evidence type="ECO:0000256" key="1">
    <source>
        <dbReference type="SAM" id="MobiDB-lite"/>
    </source>
</evidence>
<evidence type="ECO:0000313" key="3">
    <source>
        <dbReference type="Proteomes" id="UP000191672"/>
    </source>
</evidence>
<accession>A0A1V6P8Q6</accession>
<dbReference type="STRING" id="416450.A0A1V6P8Q6"/>
<organism evidence="2 3">
    <name type="scientific">Penicillium antarcticum</name>
    <dbReference type="NCBI Taxonomy" id="416450"/>
    <lineage>
        <taxon>Eukaryota</taxon>
        <taxon>Fungi</taxon>
        <taxon>Dikarya</taxon>
        <taxon>Ascomycota</taxon>
        <taxon>Pezizomycotina</taxon>
        <taxon>Eurotiomycetes</taxon>
        <taxon>Eurotiomycetidae</taxon>
        <taxon>Eurotiales</taxon>
        <taxon>Aspergillaceae</taxon>
        <taxon>Penicillium</taxon>
    </lineage>
</organism>
<reference evidence="3" key="1">
    <citation type="journal article" date="2017" name="Nat. Microbiol.">
        <title>Global analysis of biosynthetic gene clusters reveals vast potential of secondary metabolite production in Penicillium species.</title>
        <authorList>
            <person name="Nielsen J.C."/>
            <person name="Grijseels S."/>
            <person name="Prigent S."/>
            <person name="Ji B."/>
            <person name="Dainat J."/>
            <person name="Nielsen K.F."/>
            <person name="Frisvad J.C."/>
            <person name="Workman M."/>
            <person name="Nielsen J."/>
        </authorList>
    </citation>
    <scope>NUCLEOTIDE SEQUENCE [LARGE SCALE GENOMIC DNA]</scope>
    <source>
        <strain evidence="3">IBT 31811</strain>
    </source>
</reference>
<dbReference type="Proteomes" id="UP000191672">
    <property type="component" value="Unassembled WGS sequence"/>
</dbReference>
<gene>
    <name evidence="2" type="ORF">PENANT_c221G09683</name>
</gene>
<proteinExistence type="predicted"/>
<name>A0A1V6P8Q6_9EURO</name>
<feature type="non-terminal residue" evidence="2">
    <location>
        <position position="1"/>
    </location>
</feature>
<protein>
    <submittedName>
        <fullName evidence="2">Uncharacterized protein</fullName>
    </submittedName>
</protein>